<proteinExistence type="predicted"/>
<dbReference type="Gene3D" id="3.20.20.30">
    <property type="entry name" value="Luciferase-like domain"/>
    <property type="match status" value="1"/>
</dbReference>
<dbReference type="GO" id="GO:0016705">
    <property type="term" value="F:oxidoreductase activity, acting on paired donors, with incorporation or reduction of molecular oxygen"/>
    <property type="evidence" value="ECO:0007669"/>
    <property type="project" value="InterPro"/>
</dbReference>
<dbReference type="PANTHER" id="PTHR30011:SF16">
    <property type="entry name" value="C2H2 FINGER DOMAIN TRANSCRIPTION FACTOR (EUROFUNG)-RELATED"/>
    <property type="match status" value="1"/>
</dbReference>
<dbReference type="InterPro" id="IPR051260">
    <property type="entry name" value="Diverse_substr_monoxygenases"/>
</dbReference>
<evidence type="ECO:0000256" key="2">
    <source>
        <dbReference type="ARBA" id="ARBA00022643"/>
    </source>
</evidence>
<accession>A0AA91F3L8</accession>
<dbReference type="AlphaFoldDB" id="A0AA91F3L8"/>
<evidence type="ECO:0000313" key="7">
    <source>
        <dbReference type="EMBL" id="OBQ59006.1"/>
    </source>
</evidence>
<evidence type="ECO:0000313" key="8">
    <source>
        <dbReference type="Proteomes" id="UP000093737"/>
    </source>
</evidence>
<evidence type="ECO:0000259" key="6">
    <source>
        <dbReference type="Pfam" id="PF00296"/>
    </source>
</evidence>
<organism evidence="7 8">
    <name type="scientific">Rhizobium loti</name>
    <name type="common">Mesorhizobium loti</name>
    <dbReference type="NCBI Taxonomy" id="381"/>
    <lineage>
        <taxon>Bacteria</taxon>
        <taxon>Pseudomonadati</taxon>
        <taxon>Pseudomonadota</taxon>
        <taxon>Alphaproteobacteria</taxon>
        <taxon>Hyphomicrobiales</taxon>
        <taxon>Phyllobacteriaceae</taxon>
        <taxon>Mesorhizobium</taxon>
    </lineage>
</organism>
<keyword evidence="2" id="KW-0288">FMN</keyword>
<evidence type="ECO:0000256" key="1">
    <source>
        <dbReference type="ARBA" id="ARBA00022630"/>
    </source>
</evidence>
<gene>
    <name evidence="7" type="ORF">A8145_25420</name>
</gene>
<dbReference type="EMBL" id="LYTK01000023">
    <property type="protein sequence ID" value="OBQ59006.1"/>
    <property type="molecule type" value="Genomic_DNA"/>
</dbReference>
<dbReference type="GO" id="GO:0004497">
    <property type="term" value="F:monooxygenase activity"/>
    <property type="evidence" value="ECO:0007669"/>
    <property type="project" value="UniProtKB-KW"/>
</dbReference>
<sequence>MCTQFDHISNGRASWNVVTSTGEKKAHNFNFCTLDDHETRYERAKEFIEVMRERDFHDESHSSLKSTHRLASGPYPPPATIYQLTSSSCGPFQPIGRNQRRRDSPDEMTLLYSALQWN</sequence>
<keyword evidence="3" id="KW-0560">Oxidoreductase</keyword>
<protein>
    <recommendedName>
        <fullName evidence="6">Luciferase-like domain-containing protein</fullName>
    </recommendedName>
</protein>
<feature type="region of interest" description="Disordered" evidence="5">
    <location>
        <begin position="58"/>
        <end position="77"/>
    </location>
</feature>
<reference evidence="7 8" key="1">
    <citation type="submission" date="2016-05" db="EMBL/GenBank/DDBJ databases">
        <authorList>
            <person name="Ramsay J.P."/>
        </authorList>
    </citation>
    <scope>NUCLEOTIDE SEQUENCE [LARGE SCALE GENOMIC DNA]</scope>
    <source>
        <strain evidence="7 8">NZP2042</strain>
    </source>
</reference>
<keyword evidence="4" id="KW-0503">Monooxygenase</keyword>
<feature type="domain" description="Luciferase-like" evidence="6">
    <location>
        <begin position="5"/>
        <end position="53"/>
    </location>
</feature>
<dbReference type="RefSeq" id="WP_056565895.1">
    <property type="nucleotide sequence ID" value="NZ_LYTK01000023.1"/>
</dbReference>
<comment type="caution">
    <text evidence="7">The sequence shown here is derived from an EMBL/GenBank/DDBJ whole genome shotgun (WGS) entry which is preliminary data.</text>
</comment>
<dbReference type="InterPro" id="IPR011251">
    <property type="entry name" value="Luciferase-like_dom"/>
</dbReference>
<evidence type="ECO:0000256" key="4">
    <source>
        <dbReference type="ARBA" id="ARBA00023033"/>
    </source>
</evidence>
<evidence type="ECO:0000256" key="5">
    <source>
        <dbReference type="SAM" id="MobiDB-lite"/>
    </source>
</evidence>
<evidence type="ECO:0000256" key="3">
    <source>
        <dbReference type="ARBA" id="ARBA00023002"/>
    </source>
</evidence>
<dbReference type="InterPro" id="IPR036661">
    <property type="entry name" value="Luciferase-like_sf"/>
</dbReference>
<name>A0AA91F3L8_RHILI</name>
<dbReference type="PANTHER" id="PTHR30011">
    <property type="entry name" value="ALKANESULFONATE MONOOXYGENASE-RELATED"/>
    <property type="match status" value="1"/>
</dbReference>
<dbReference type="Pfam" id="PF00296">
    <property type="entry name" value="Bac_luciferase"/>
    <property type="match status" value="1"/>
</dbReference>
<dbReference type="Proteomes" id="UP000093737">
    <property type="component" value="Unassembled WGS sequence"/>
</dbReference>
<dbReference type="SUPFAM" id="SSF51679">
    <property type="entry name" value="Bacterial luciferase-like"/>
    <property type="match status" value="1"/>
</dbReference>
<keyword evidence="1" id="KW-0285">Flavoprotein</keyword>